<evidence type="ECO:0000256" key="1">
    <source>
        <dbReference type="SAM" id="MobiDB-lite"/>
    </source>
</evidence>
<evidence type="ECO:0000313" key="2">
    <source>
        <dbReference type="EMBL" id="GJE87192.1"/>
    </source>
</evidence>
<keyword evidence="3" id="KW-1185">Reference proteome</keyword>
<dbReference type="OrthoDB" id="3226250at2759"/>
<feature type="region of interest" description="Disordered" evidence="1">
    <location>
        <begin position="290"/>
        <end position="474"/>
    </location>
</feature>
<feature type="region of interest" description="Disordered" evidence="1">
    <location>
        <begin position="582"/>
        <end position="613"/>
    </location>
</feature>
<organism evidence="2 3">
    <name type="scientific">Phanerochaete sordida</name>
    <dbReference type="NCBI Taxonomy" id="48140"/>
    <lineage>
        <taxon>Eukaryota</taxon>
        <taxon>Fungi</taxon>
        <taxon>Dikarya</taxon>
        <taxon>Basidiomycota</taxon>
        <taxon>Agaricomycotina</taxon>
        <taxon>Agaricomycetes</taxon>
        <taxon>Polyporales</taxon>
        <taxon>Phanerochaetaceae</taxon>
        <taxon>Phanerochaete</taxon>
    </lineage>
</organism>
<dbReference type="EMBL" id="BPQB01000005">
    <property type="protein sequence ID" value="GJE87192.1"/>
    <property type="molecule type" value="Genomic_DNA"/>
</dbReference>
<name>A0A9P3LAV9_9APHY</name>
<reference evidence="2 3" key="1">
    <citation type="submission" date="2021-08" db="EMBL/GenBank/DDBJ databases">
        <title>Draft Genome Sequence of Phanerochaete sordida strain YK-624.</title>
        <authorList>
            <person name="Mori T."/>
            <person name="Dohra H."/>
            <person name="Suzuki T."/>
            <person name="Kawagishi H."/>
            <person name="Hirai H."/>
        </authorList>
    </citation>
    <scope>NUCLEOTIDE SEQUENCE [LARGE SCALE GENOMIC DNA]</scope>
    <source>
        <strain evidence="2 3">YK-624</strain>
    </source>
</reference>
<protein>
    <submittedName>
        <fullName evidence="2">Uncharacterized protein</fullName>
    </submittedName>
</protein>
<gene>
    <name evidence="2" type="ORF">PsYK624_032750</name>
</gene>
<feature type="compositionally biased region" description="Acidic residues" evidence="1">
    <location>
        <begin position="290"/>
        <end position="308"/>
    </location>
</feature>
<sequence length="613" mass="70119">MASRVEKLLEEPFGNPAYWFDDIFNDKCKSVGKNALILHNVMLSCGDEVTGLTYCDWTQPECERERVEKEGVIVRGTLAFRHSGWLTTHGSDVLTKELRRRDNKDLARRAQGHDISSSNLTIHHVISGLRLPVKVRIQIKKPHKYPSQYLWGESSAPDGLCLWINPQKGLYFHVMTMDSLTRRLSALCIERYWIAFEMLGLVKAAEKQNLGSIAPKERTPSWFAEQYARYKCPAADKGEYEQAKKNMLKVFKEHADWLVHDQKRQLNHRLFDPKIWLNWFKRHDIRSDSDELEPFEEDDDEGEEEEPMQVDGASSSDELMDYEDIPASRSRSRTQNSRDNSPAPVENAGRSPQPPPGRSASHFLGQKRRHDSSSAESSRGPSPQDEPAVDAMHPQDDDGESSGLEYVDNPRDLAEPAYYRMSSEDDEDEFENYVFDEALSPDEEDPPDSDTSDDDPGVHPGVPVYEPSRQSTEPSVAAAVPYVLTKPPRIPLPGGQWYCPVSTCDHQLDMHNLPEDHPTVFAVSKEDRDRIRSGNWSWQDSRLVQCFYEIVSAHYVDHLKTIGIKLEGSRKDLVAKWVHPEEHKSEHAKVLVKDERRSERRSVLHDPKPDSEQ</sequence>
<dbReference type="AlphaFoldDB" id="A0A9P3LAV9"/>
<proteinExistence type="predicted"/>
<accession>A0A9P3LAV9</accession>
<comment type="caution">
    <text evidence="2">The sequence shown here is derived from an EMBL/GenBank/DDBJ whole genome shotgun (WGS) entry which is preliminary data.</text>
</comment>
<evidence type="ECO:0000313" key="3">
    <source>
        <dbReference type="Proteomes" id="UP000703269"/>
    </source>
</evidence>
<feature type="compositionally biased region" description="Acidic residues" evidence="1">
    <location>
        <begin position="439"/>
        <end position="455"/>
    </location>
</feature>
<dbReference type="Proteomes" id="UP000703269">
    <property type="component" value="Unassembled WGS sequence"/>
</dbReference>